<evidence type="ECO:0000313" key="1">
    <source>
        <dbReference type="EMBL" id="JAD26217.1"/>
    </source>
</evidence>
<accession>A0A0A8YUC6</accession>
<dbReference type="AlphaFoldDB" id="A0A0A8YUC6"/>
<dbReference type="EMBL" id="GBRH01271678">
    <property type="protein sequence ID" value="JAD26217.1"/>
    <property type="molecule type" value="Transcribed_RNA"/>
</dbReference>
<reference evidence="1" key="2">
    <citation type="journal article" date="2015" name="Data Brief">
        <title>Shoot transcriptome of the giant reed, Arundo donax.</title>
        <authorList>
            <person name="Barrero R.A."/>
            <person name="Guerrero F.D."/>
            <person name="Moolhuijzen P."/>
            <person name="Goolsby J.A."/>
            <person name="Tidwell J."/>
            <person name="Bellgard S.E."/>
            <person name="Bellgard M.I."/>
        </authorList>
    </citation>
    <scope>NUCLEOTIDE SEQUENCE</scope>
    <source>
        <tissue evidence="1">Shoot tissue taken approximately 20 cm above the soil surface</tissue>
    </source>
</reference>
<reference evidence="1" key="1">
    <citation type="submission" date="2014-09" db="EMBL/GenBank/DDBJ databases">
        <authorList>
            <person name="Magalhaes I.L.F."/>
            <person name="Oliveira U."/>
            <person name="Santos F.R."/>
            <person name="Vidigal T.H.D.A."/>
            <person name="Brescovit A.D."/>
            <person name="Santos A.J."/>
        </authorList>
    </citation>
    <scope>NUCLEOTIDE SEQUENCE</scope>
    <source>
        <tissue evidence="1">Shoot tissue taken approximately 20 cm above the soil surface</tissue>
    </source>
</reference>
<organism evidence="1">
    <name type="scientific">Arundo donax</name>
    <name type="common">Giant reed</name>
    <name type="synonym">Donax arundinaceus</name>
    <dbReference type="NCBI Taxonomy" id="35708"/>
    <lineage>
        <taxon>Eukaryota</taxon>
        <taxon>Viridiplantae</taxon>
        <taxon>Streptophyta</taxon>
        <taxon>Embryophyta</taxon>
        <taxon>Tracheophyta</taxon>
        <taxon>Spermatophyta</taxon>
        <taxon>Magnoliopsida</taxon>
        <taxon>Liliopsida</taxon>
        <taxon>Poales</taxon>
        <taxon>Poaceae</taxon>
        <taxon>PACMAD clade</taxon>
        <taxon>Arundinoideae</taxon>
        <taxon>Arundineae</taxon>
        <taxon>Arundo</taxon>
    </lineage>
</organism>
<proteinExistence type="predicted"/>
<name>A0A0A8YUC6_ARUDO</name>
<sequence>MHWGKVKRAHQLSLCLLQCLPEAPCILDY</sequence>
<protein>
    <submittedName>
        <fullName evidence="1">Uncharacterized protein</fullName>
    </submittedName>
</protein>